<name>A0A1F6MQ50_9BACT</name>
<protein>
    <submittedName>
        <fullName evidence="1">Uncharacterized protein</fullName>
    </submittedName>
</protein>
<proteinExistence type="predicted"/>
<comment type="caution">
    <text evidence="1">The sequence shown here is derived from an EMBL/GenBank/DDBJ whole genome shotgun (WGS) entry which is preliminary data.</text>
</comment>
<evidence type="ECO:0000313" key="2">
    <source>
        <dbReference type="Proteomes" id="UP000177457"/>
    </source>
</evidence>
<dbReference type="Proteomes" id="UP000177457">
    <property type="component" value="Unassembled WGS sequence"/>
</dbReference>
<reference evidence="1 2" key="1">
    <citation type="journal article" date="2016" name="Nat. Commun.">
        <title>Thousands of microbial genomes shed light on interconnected biogeochemical processes in an aquifer system.</title>
        <authorList>
            <person name="Anantharaman K."/>
            <person name="Brown C.T."/>
            <person name="Hug L.A."/>
            <person name="Sharon I."/>
            <person name="Castelle C.J."/>
            <person name="Probst A.J."/>
            <person name="Thomas B.C."/>
            <person name="Singh A."/>
            <person name="Wilkins M.J."/>
            <person name="Karaoz U."/>
            <person name="Brodie E.L."/>
            <person name="Williams K.H."/>
            <person name="Hubbard S.S."/>
            <person name="Banfield J.F."/>
        </authorList>
    </citation>
    <scope>NUCLEOTIDE SEQUENCE [LARGE SCALE GENOMIC DNA]</scope>
</reference>
<dbReference type="STRING" id="1798683.A3C90_01210"/>
<dbReference type="EMBL" id="MFQE01000018">
    <property type="protein sequence ID" value="OGH73767.1"/>
    <property type="molecule type" value="Genomic_DNA"/>
</dbReference>
<gene>
    <name evidence="1" type="ORF">A3C90_01210</name>
</gene>
<organism evidence="1 2">
    <name type="scientific">Candidatus Magasanikbacteria bacterium RIFCSPHIGHO2_02_FULL_51_14</name>
    <dbReference type="NCBI Taxonomy" id="1798683"/>
    <lineage>
        <taxon>Bacteria</taxon>
        <taxon>Candidatus Magasanikiibacteriota</taxon>
    </lineage>
</organism>
<evidence type="ECO:0000313" key="1">
    <source>
        <dbReference type="EMBL" id="OGH73767.1"/>
    </source>
</evidence>
<accession>A0A1F6MQ50</accession>
<dbReference type="AlphaFoldDB" id="A0A1F6MQ50"/>
<sequence>MCAKEKPLSEDGGFSLVLEAFPSTACILSWGKKIVKVKPYFSLGRAEKARHALVKKRNHAYTETGTILYAKTT</sequence>